<dbReference type="InterPro" id="IPR006984">
    <property type="entry name" value="Fcf1/UTP23"/>
</dbReference>
<evidence type="ECO:0000256" key="9">
    <source>
        <dbReference type="ARBA" id="ARBA00023242"/>
    </source>
</evidence>
<dbReference type="VEuPathDB" id="FungiDB:MFRU_021g00750"/>
<feature type="compositionally biased region" description="Polar residues" evidence="13">
    <location>
        <begin position="389"/>
        <end position="405"/>
    </location>
</feature>
<feature type="compositionally biased region" description="Basic and acidic residues" evidence="13">
    <location>
        <begin position="315"/>
        <end position="330"/>
    </location>
</feature>
<evidence type="ECO:0000256" key="1">
    <source>
        <dbReference type="ARBA" id="ARBA00004141"/>
    </source>
</evidence>
<feature type="compositionally biased region" description="Basic and acidic residues" evidence="13">
    <location>
        <begin position="448"/>
        <end position="461"/>
    </location>
</feature>
<dbReference type="InterPro" id="IPR007941">
    <property type="entry name" value="DUF726"/>
</dbReference>
<comment type="similarity">
    <text evidence="11">Belongs to the UTP23/FCF1 family. UTP23 subfamily.</text>
</comment>
<dbReference type="GO" id="GO:0032040">
    <property type="term" value="C:small-subunit processome"/>
    <property type="evidence" value="ECO:0007669"/>
    <property type="project" value="InterPro"/>
</dbReference>
<proteinExistence type="inferred from homology"/>
<dbReference type="PANTHER" id="PTHR17920">
    <property type="entry name" value="TRANSMEMBRANE AND COILED-COIL DOMAIN-CONTAINING PROTEIN 4 TMCO4"/>
    <property type="match status" value="1"/>
</dbReference>
<feature type="region of interest" description="Disordered" evidence="13">
    <location>
        <begin position="1247"/>
        <end position="1267"/>
    </location>
</feature>
<feature type="compositionally biased region" description="Basic and acidic residues" evidence="13">
    <location>
        <begin position="822"/>
        <end position="832"/>
    </location>
</feature>
<reference evidence="15 16" key="1">
    <citation type="submission" date="2019-06" db="EMBL/GenBank/DDBJ databases">
        <title>Genome Sequence of the Brown Rot Fungal Pathogen Monilinia fructicola.</title>
        <authorList>
            <person name="De Miccolis Angelini R.M."/>
            <person name="Landi L."/>
            <person name="Abate D."/>
            <person name="Pollastro S."/>
            <person name="Romanazzi G."/>
            <person name="Faretra F."/>
        </authorList>
    </citation>
    <scope>NUCLEOTIDE SEQUENCE [LARGE SCALE GENOMIC DNA]</scope>
    <source>
        <strain evidence="15 16">Mfrc123</strain>
    </source>
</reference>
<dbReference type="Gene3D" id="3.40.50.1010">
    <property type="entry name" value="5'-nuclease"/>
    <property type="match status" value="1"/>
</dbReference>
<dbReference type="Proteomes" id="UP000322873">
    <property type="component" value="Unassembled WGS sequence"/>
</dbReference>
<dbReference type="Pfam" id="PF04900">
    <property type="entry name" value="Fcf1"/>
    <property type="match status" value="1"/>
</dbReference>
<dbReference type="Pfam" id="PF05277">
    <property type="entry name" value="DUF726"/>
    <property type="match status" value="1"/>
</dbReference>
<evidence type="ECO:0000256" key="2">
    <source>
        <dbReference type="ARBA" id="ARBA00004604"/>
    </source>
</evidence>
<feature type="transmembrane region" description="Helical" evidence="14">
    <location>
        <begin position="929"/>
        <end position="954"/>
    </location>
</feature>
<feature type="compositionally biased region" description="Basic and acidic residues" evidence="13">
    <location>
        <begin position="1287"/>
        <end position="1297"/>
    </location>
</feature>
<accession>A0A5M9K5W3</accession>
<dbReference type="GO" id="GO:0016020">
    <property type="term" value="C:membrane"/>
    <property type="evidence" value="ECO:0007669"/>
    <property type="project" value="UniProtKB-SubCell"/>
</dbReference>
<feature type="compositionally biased region" description="Basic and acidic residues" evidence="13">
    <location>
        <begin position="242"/>
        <end position="251"/>
    </location>
</feature>
<keyword evidence="16" id="KW-1185">Reference proteome</keyword>
<feature type="compositionally biased region" description="Low complexity" evidence="13">
    <location>
        <begin position="777"/>
        <end position="798"/>
    </location>
</feature>
<dbReference type="CDD" id="cd09865">
    <property type="entry name" value="PIN_ScUtp23p-like"/>
    <property type="match status" value="1"/>
</dbReference>
<comment type="function">
    <text evidence="10">Involved in rRNA-processing and ribosome biogenesis.</text>
</comment>
<evidence type="ECO:0000256" key="8">
    <source>
        <dbReference type="ARBA" id="ARBA00023136"/>
    </source>
</evidence>
<feature type="compositionally biased region" description="Basic and acidic residues" evidence="13">
    <location>
        <begin position="9"/>
        <end position="24"/>
    </location>
</feature>
<feature type="region of interest" description="Disordered" evidence="13">
    <location>
        <begin position="766"/>
        <end position="839"/>
    </location>
</feature>
<feature type="region of interest" description="Disordered" evidence="13">
    <location>
        <begin position="238"/>
        <end position="423"/>
    </location>
</feature>
<feature type="compositionally biased region" description="Polar residues" evidence="13">
    <location>
        <begin position="1306"/>
        <end position="1316"/>
    </location>
</feature>
<keyword evidence="6 14" id="KW-0812">Transmembrane</keyword>
<feature type="region of interest" description="Disordered" evidence="13">
    <location>
        <begin position="441"/>
        <end position="604"/>
    </location>
</feature>
<evidence type="ECO:0000256" key="10">
    <source>
        <dbReference type="ARBA" id="ARBA00037300"/>
    </source>
</evidence>
<dbReference type="GO" id="GO:0006364">
    <property type="term" value="P:rRNA processing"/>
    <property type="evidence" value="ECO:0007669"/>
    <property type="project" value="UniProtKB-KW"/>
</dbReference>
<dbReference type="FunFam" id="3.40.50.1010:FF:000006">
    <property type="entry name" value="rRNA-processing protein UTP23 homolog"/>
    <property type="match status" value="1"/>
</dbReference>
<dbReference type="EMBL" id="VICG01000001">
    <property type="protein sequence ID" value="KAA8577218.1"/>
    <property type="molecule type" value="Genomic_DNA"/>
</dbReference>
<evidence type="ECO:0000256" key="6">
    <source>
        <dbReference type="ARBA" id="ARBA00022692"/>
    </source>
</evidence>
<keyword evidence="5" id="KW-0698">rRNA processing</keyword>
<comment type="similarity">
    <text evidence="3">Belongs to the TMCO4 family.</text>
</comment>
<feature type="compositionally biased region" description="Basic and acidic residues" evidence="13">
    <location>
        <begin position="559"/>
        <end position="572"/>
    </location>
</feature>
<dbReference type="SUPFAM" id="SSF88723">
    <property type="entry name" value="PIN domain-like"/>
    <property type="match status" value="1"/>
</dbReference>
<name>A0A5M9K5W3_MONFR</name>
<feature type="compositionally biased region" description="Basic residues" evidence="13">
    <location>
        <begin position="342"/>
        <end position="352"/>
    </location>
</feature>
<organism evidence="15 16">
    <name type="scientific">Monilinia fructicola</name>
    <name type="common">Brown rot fungus</name>
    <name type="synonym">Ciboria fructicola</name>
    <dbReference type="NCBI Taxonomy" id="38448"/>
    <lineage>
        <taxon>Eukaryota</taxon>
        <taxon>Fungi</taxon>
        <taxon>Dikarya</taxon>
        <taxon>Ascomycota</taxon>
        <taxon>Pezizomycotina</taxon>
        <taxon>Leotiomycetes</taxon>
        <taxon>Helotiales</taxon>
        <taxon>Sclerotiniaceae</taxon>
        <taxon>Monilinia</taxon>
    </lineage>
</organism>
<feature type="transmembrane region" description="Helical" evidence="14">
    <location>
        <begin position="1061"/>
        <end position="1082"/>
    </location>
</feature>
<dbReference type="InterPro" id="IPR029060">
    <property type="entry name" value="PIN-like_dom_sf"/>
</dbReference>
<dbReference type="SUPFAM" id="SSF53474">
    <property type="entry name" value="alpha/beta-Hydrolases"/>
    <property type="match status" value="1"/>
</dbReference>
<evidence type="ECO:0000256" key="13">
    <source>
        <dbReference type="SAM" id="MobiDB-lite"/>
    </source>
</evidence>
<evidence type="ECO:0000256" key="14">
    <source>
        <dbReference type="SAM" id="Phobius"/>
    </source>
</evidence>
<keyword evidence="7 14" id="KW-1133">Transmembrane helix</keyword>
<feature type="region of interest" description="Disordered" evidence="13">
    <location>
        <begin position="1"/>
        <end position="26"/>
    </location>
</feature>
<evidence type="ECO:0000313" key="16">
    <source>
        <dbReference type="Proteomes" id="UP000322873"/>
    </source>
</evidence>
<feature type="compositionally biased region" description="Low complexity" evidence="13">
    <location>
        <begin position="1405"/>
        <end position="1415"/>
    </location>
</feature>
<sequence>MHKNSYPRQDAHRDNDNAKKDENKRRMKFLVHGPRRIGIVMAGGQSTRQESCRILPFQGGKTIYIHSGDYFGQHIDNFRMRAKQYKKLMQQYGMSFGFREAYQVLLDAEIIRDADRFKMDLVGGLERTLHGQVKPMITQCSMRHLYAASSEPGVSYLIDKAKTYERRRCGHLPEDYPEPLSATECIKAVVDGKGNGTNKHRYVVASQDIEVRKAMRAIQGVPLVYINRSVMIMEPMAGTSTEVRDREERSKFRQGIKSARASGSLKRKRNDGDEDDDEESAKKDMGAQEGVAKKKKNAPGPKGPNPLAMKKKKKIDVDNIKPDAPTKADANRTGADGSEPVKRKRKRLHSKKEKVEQGGDGATTVTMILDDLSVRDTTYPVSQGGGRSARNNMPQSVETTTNAKENGNVGPGPAVQNGPAELDDFGLPLKKVVVQEPVIYEGAEGAASEDKSNVLESRDIENAENGTKNAGVAKGDSETTNDIKNNESDGGEEVKEARTTALPIRPNPEPRETHGTTQHNELPVHGHPTPQETIKEVDPASQGDLAEPLEPAKPARASKFKENLERISEWSHQHTTVPDPKSPPPEEDEWQTMPAYAPYDIYDDDNRLIAREAHESDDEPDAYAGLGGAGRGYTRVQLDEDAQSATSLDENTQYLFKDVNGTGAGEAEDEEQRDALSQMQATKDLLTEGQRIAYELLVAAKKGNKKDLQISAEAMKMWTQKMMVRLYAHMEISTDEQIMIEQLSEHGVVPSDLTGTLMQNARVKNPMAEKAHSSKNSIASSRSPRESISSPRLPRESLQSPRLPQSPRRYDEEEPASVPPPYEEHEGKDLPEVRTPSQLPTTKNIDIDLRWTVLCDLFLTLIADSVYDARSRTLLEKVGENMEVSWLEICRFEKRVTDALEMQQAAEKENWNEDDHKENRRKMALKKRYLMMGLATVGGSLVIGLSAGLLAPVIGAGLAAGFTTIGVAGTGGFLAGSAGAAIITTGAATSGGFIAIKAANRRTGAVKTFEYRPLHNNKRVNLIITVSGWMTGKVDDVRLPYSTVDPIMGDIYSVLWEPEMLTILGSTILIGLMAALQLPVVLTKLSYLIDNPWTVSLDRANAAGLILADSLIDRNLGTRPITFVGYSLGSRVIFSCLKELARKGAYGLVQNVYLFGSPIVVNQEDYLKAKSVVAGRFVNGYARNDWILGYLFRLTSGGIRRVAGLAPVDNVPGIENVDVTDLVPGHMAYRTAMPKLLREILKTTPRDRENLSMKSKKPERNFEKKEREGKGRFSFFGRKKKSALERKEWETYEESSKTESTYDSSRSGTEDGQGNNHGVLFDVDAIRAEVAGGVATNSDSSEHIEVKELKSTLPPIKLSLGSSFNSPRTSLRPTKSDDPSGTLKAYDYRSPAHSPRPSNGGFGSGSTYSYSNSNSRQDLHSPYMMQEPEEELEMTFDTAYHSPPHSANVSSTRLPERGHSSFHSLGHEVGSSSTSTVEGEDWMAVEAEDRNSNRRIHYRWDWDWDSALEWDMQWRRMLGQTMMMMNLAAEARRKLR</sequence>
<feature type="compositionally biased region" description="Basic and acidic residues" evidence="13">
    <location>
        <begin position="484"/>
        <end position="498"/>
    </location>
</feature>
<dbReference type="InterPro" id="IPR029058">
    <property type="entry name" value="AB_hydrolase_fold"/>
</dbReference>
<gene>
    <name evidence="15" type="ORF">EYC84_007209</name>
</gene>
<evidence type="ECO:0000313" key="15">
    <source>
        <dbReference type="EMBL" id="KAA8577218.1"/>
    </source>
</evidence>
<dbReference type="CDD" id="cd18120">
    <property type="entry name" value="ATP-synt_Vo_Ao_c"/>
    <property type="match status" value="1"/>
</dbReference>
<evidence type="ECO:0000256" key="12">
    <source>
        <dbReference type="ARBA" id="ARBA00076388"/>
    </source>
</evidence>
<feature type="region of interest" description="Disordered" evidence="13">
    <location>
        <begin position="1356"/>
        <end position="1419"/>
    </location>
</feature>
<keyword evidence="4" id="KW-0690">Ribosome biogenesis</keyword>
<evidence type="ECO:0000256" key="5">
    <source>
        <dbReference type="ARBA" id="ARBA00022552"/>
    </source>
</evidence>
<evidence type="ECO:0000256" key="11">
    <source>
        <dbReference type="ARBA" id="ARBA00038503"/>
    </source>
</evidence>
<feature type="region of interest" description="Disordered" evidence="13">
    <location>
        <begin position="1287"/>
        <end position="1318"/>
    </location>
</feature>
<comment type="subcellular location">
    <subcellularLocation>
        <location evidence="1">Membrane</location>
        <topology evidence="1">Multi-pass membrane protein</topology>
    </subcellularLocation>
    <subcellularLocation>
        <location evidence="2">Nucleus</location>
        <location evidence="2">Nucleolus</location>
    </subcellularLocation>
</comment>
<comment type="caution">
    <text evidence="15">The sequence shown here is derived from an EMBL/GenBank/DDBJ whole genome shotgun (WGS) entry which is preliminary data.</text>
</comment>
<keyword evidence="8 14" id="KW-0472">Membrane</keyword>
<evidence type="ECO:0000256" key="3">
    <source>
        <dbReference type="ARBA" id="ARBA00009824"/>
    </source>
</evidence>
<feature type="compositionally biased region" description="Polar residues" evidence="13">
    <location>
        <begin position="1360"/>
        <end position="1373"/>
    </location>
</feature>
<dbReference type="PANTHER" id="PTHR17920:SF3">
    <property type="entry name" value="TRANSMEMBRANE AND COILED-COIL DOMAIN-CONTAINING PROTEIN 4"/>
    <property type="match status" value="1"/>
</dbReference>
<dbReference type="VEuPathDB" id="FungiDB:MFRU_021g00760"/>
<evidence type="ECO:0000256" key="7">
    <source>
        <dbReference type="ARBA" id="ARBA00022989"/>
    </source>
</evidence>
<keyword evidence="9" id="KW-0539">Nucleus</keyword>
<protein>
    <recommendedName>
        <fullName evidence="12">U three protein 23</fullName>
    </recommendedName>
</protein>
<evidence type="ECO:0000256" key="4">
    <source>
        <dbReference type="ARBA" id="ARBA00022517"/>
    </source>
</evidence>
<feature type="transmembrane region" description="Helical" evidence="14">
    <location>
        <begin position="974"/>
        <end position="996"/>
    </location>
</feature>